<dbReference type="SUPFAM" id="SSF55753">
    <property type="entry name" value="Actin depolymerizing proteins"/>
    <property type="match status" value="1"/>
</dbReference>
<evidence type="ECO:0000256" key="1">
    <source>
        <dbReference type="SAM" id="MobiDB-lite"/>
    </source>
</evidence>
<name>A0A0C2W3V5_AMAMK</name>
<proteinExistence type="predicted"/>
<keyword evidence="4" id="KW-1185">Reference proteome</keyword>
<dbReference type="Gene3D" id="2.30.29.30">
    <property type="entry name" value="Pleckstrin-homology domain (PH domain)/Phosphotyrosine-binding domain (PTB)"/>
    <property type="match status" value="1"/>
</dbReference>
<dbReference type="InterPro" id="IPR029006">
    <property type="entry name" value="ADF-H/Gelsolin-like_dom_sf"/>
</dbReference>
<dbReference type="Proteomes" id="UP000054549">
    <property type="component" value="Unassembled WGS sequence"/>
</dbReference>
<dbReference type="EMBL" id="KN818241">
    <property type="protein sequence ID" value="KIL65518.1"/>
    <property type="molecule type" value="Genomic_DNA"/>
</dbReference>
<feature type="region of interest" description="Disordered" evidence="1">
    <location>
        <begin position="173"/>
        <end position="197"/>
    </location>
</feature>
<dbReference type="Gene3D" id="3.40.20.10">
    <property type="entry name" value="Severin"/>
    <property type="match status" value="1"/>
</dbReference>
<reference evidence="2 4" key="1">
    <citation type="submission" date="2014-04" db="EMBL/GenBank/DDBJ databases">
        <title>Evolutionary Origins and Diversification of the Mycorrhizal Mutualists.</title>
        <authorList>
            <consortium name="DOE Joint Genome Institute"/>
            <consortium name="Mycorrhizal Genomics Consortium"/>
            <person name="Kohler A."/>
            <person name="Kuo A."/>
            <person name="Nagy L.G."/>
            <person name="Floudas D."/>
            <person name="Copeland A."/>
            <person name="Barry K.W."/>
            <person name="Cichocki N."/>
            <person name="Veneault-Fourrey C."/>
            <person name="LaButti K."/>
            <person name="Lindquist E.A."/>
            <person name="Lipzen A."/>
            <person name="Lundell T."/>
            <person name="Morin E."/>
            <person name="Murat C."/>
            <person name="Riley R."/>
            <person name="Ohm R."/>
            <person name="Sun H."/>
            <person name="Tunlid A."/>
            <person name="Henrissat B."/>
            <person name="Grigoriev I.V."/>
            <person name="Hibbett D.S."/>
            <person name="Martin F."/>
        </authorList>
    </citation>
    <scope>NUCLEOTIDE SEQUENCE [LARGE SCALE GENOMIC DNA]</scope>
    <source>
        <strain evidence="2 4">Koide BX008</strain>
    </source>
</reference>
<evidence type="ECO:0000313" key="4">
    <source>
        <dbReference type="Proteomes" id="UP000054549"/>
    </source>
</evidence>
<dbReference type="SUPFAM" id="SSF50729">
    <property type="entry name" value="PH domain-like"/>
    <property type="match status" value="1"/>
</dbReference>
<protein>
    <recommendedName>
        <fullName evidence="5">ADF-H domain-containing protein</fullName>
    </recommendedName>
</protein>
<sequence>MDRGQITALEATYRSILRGEKKWLLLQYSDSIDLRRLTLCSQGSNGLDELEASFHKHKVQHAVYREDESPSTGLIIITYIPTFISGIERARALVNARHLLTTLEESWIHSFADGGKAVRANPEPIEPTLNHLHDVHPAEEIRRACSETNNSNNKARFLPQRSKKLIGQILGRNRGHRLSGTNMETPPVPPPKDNPRQSRVLQTELEPEMVASYPLEANNWPISDEQYLAESRSLYVPLRGKWGVTMMSDPEERARFRSETEAKRRREEEEAKDREQERQAKIRQEKEAIIQQNLEDQARQVATLQQDLTRAAEERQRREHFERVEEEHSHRLSELKKRVEKEKRLEMHRQMERWRKEQLCREEQARRDLEEAKRKQTKEMLQRISRAQAQLGRSGRHGWVGIQTSKSLTWKRRIFKLDGGKIHLYRDEKERSPVIEVDIKTEVRSIKEWDEGYEELKAIPHSFVVELAQRGEIWMMYTDTEDEKYMILAYVYQIAGWSTEVYL</sequence>
<dbReference type="AlphaFoldDB" id="A0A0C2W3V5"/>
<evidence type="ECO:0008006" key="5">
    <source>
        <dbReference type="Google" id="ProtNLM"/>
    </source>
</evidence>
<gene>
    <name evidence="3" type="ORF">M378DRAFT_10654</name>
    <name evidence="2" type="ORF">M378DRAFT_17607</name>
</gene>
<evidence type="ECO:0000313" key="2">
    <source>
        <dbReference type="EMBL" id="KIL55802.1"/>
    </source>
</evidence>
<dbReference type="InterPro" id="IPR011993">
    <property type="entry name" value="PH-like_dom_sf"/>
</dbReference>
<accession>A0A0C2W3V5</accession>
<dbReference type="STRING" id="946122.A0A0C2W3V5"/>
<feature type="region of interest" description="Disordered" evidence="1">
    <location>
        <begin position="251"/>
        <end position="280"/>
    </location>
</feature>
<organism evidence="2 4">
    <name type="scientific">Amanita muscaria (strain Koide BX008)</name>
    <dbReference type="NCBI Taxonomy" id="946122"/>
    <lineage>
        <taxon>Eukaryota</taxon>
        <taxon>Fungi</taxon>
        <taxon>Dikarya</taxon>
        <taxon>Basidiomycota</taxon>
        <taxon>Agaricomycotina</taxon>
        <taxon>Agaricomycetes</taxon>
        <taxon>Agaricomycetidae</taxon>
        <taxon>Agaricales</taxon>
        <taxon>Pluteineae</taxon>
        <taxon>Amanitaceae</taxon>
        <taxon>Amanita</taxon>
    </lineage>
</organism>
<dbReference type="HOGENOM" id="CLU_014670_0_0_1"/>
<evidence type="ECO:0000313" key="3">
    <source>
        <dbReference type="EMBL" id="KIL65518.1"/>
    </source>
</evidence>
<dbReference type="EMBL" id="KN818471">
    <property type="protein sequence ID" value="KIL55802.1"/>
    <property type="molecule type" value="Genomic_DNA"/>
</dbReference>
<dbReference type="OrthoDB" id="2123378at2759"/>